<comment type="caution">
    <text evidence="2">The sequence shown here is derived from an EMBL/GenBank/DDBJ whole genome shotgun (WGS) entry which is preliminary data.</text>
</comment>
<dbReference type="InterPro" id="IPR044974">
    <property type="entry name" value="Disease_R_plants"/>
</dbReference>
<evidence type="ECO:0000313" key="3">
    <source>
        <dbReference type="Proteomes" id="UP001141806"/>
    </source>
</evidence>
<dbReference type="Pfam" id="PF23559">
    <property type="entry name" value="WHD_DRP"/>
    <property type="match status" value="1"/>
</dbReference>
<dbReference type="InterPro" id="IPR027417">
    <property type="entry name" value="P-loop_NTPase"/>
</dbReference>
<dbReference type="OrthoDB" id="903736at2759"/>
<dbReference type="InterPro" id="IPR058922">
    <property type="entry name" value="WHD_DRP"/>
</dbReference>
<reference evidence="2" key="1">
    <citation type="journal article" date="2023" name="Plant J.">
        <title>The genome of the king protea, Protea cynaroides.</title>
        <authorList>
            <person name="Chang J."/>
            <person name="Duong T.A."/>
            <person name="Schoeman C."/>
            <person name="Ma X."/>
            <person name="Roodt D."/>
            <person name="Barker N."/>
            <person name="Li Z."/>
            <person name="Van de Peer Y."/>
            <person name="Mizrachi E."/>
        </authorList>
    </citation>
    <scope>NUCLEOTIDE SEQUENCE</scope>
    <source>
        <tissue evidence="2">Young leaves</tissue>
    </source>
</reference>
<dbReference type="AlphaFoldDB" id="A0A9Q0JYN2"/>
<proteinExistence type="predicted"/>
<dbReference type="GO" id="GO:0098542">
    <property type="term" value="P:defense response to other organism"/>
    <property type="evidence" value="ECO:0007669"/>
    <property type="project" value="TreeGrafter"/>
</dbReference>
<feature type="domain" description="Disease resistance protein winged helix" evidence="1">
    <location>
        <begin position="91"/>
        <end position="127"/>
    </location>
</feature>
<name>A0A9Q0JYN2_9MAGN</name>
<dbReference type="SUPFAM" id="SSF52540">
    <property type="entry name" value="P-loop containing nucleoside triphosphate hydrolases"/>
    <property type="match status" value="1"/>
</dbReference>
<evidence type="ECO:0000313" key="2">
    <source>
        <dbReference type="EMBL" id="KAJ4956776.1"/>
    </source>
</evidence>
<dbReference type="PANTHER" id="PTHR23155">
    <property type="entry name" value="DISEASE RESISTANCE PROTEIN RP"/>
    <property type="match status" value="1"/>
</dbReference>
<accession>A0A9Q0JYN2</accession>
<dbReference type="EMBL" id="JAMYWD010000011">
    <property type="protein sequence ID" value="KAJ4956776.1"/>
    <property type="molecule type" value="Genomic_DNA"/>
</dbReference>
<protein>
    <recommendedName>
        <fullName evidence="1">Disease resistance protein winged helix domain-containing protein</fullName>
    </recommendedName>
</protein>
<evidence type="ECO:0000259" key="1">
    <source>
        <dbReference type="Pfam" id="PF23559"/>
    </source>
</evidence>
<dbReference type="PANTHER" id="PTHR23155:SF1185">
    <property type="entry name" value="DISEASE RESISTANCE RPP8-LIKE PROTEIN 3-RELATED"/>
    <property type="match status" value="1"/>
</dbReference>
<dbReference type="Proteomes" id="UP001141806">
    <property type="component" value="Unassembled WGS sequence"/>
</dbReference>
<sequence length="127" mass="14730">MVMLGLMSCILWDSRHQSVNGIQDINPVLIVVFGGLLATKQSIREWEKMTKDIGRHLSQPQEQHGVSWILSLSYHDLLFYLKPFFLFLGLYLEDTVFHQRELIQMWIAKGFVQQSAQGTTMEEMGEE</sequence>
<keyword evidence="3" id="KW-1185">Reference proteome</keyword>
<organism evidence="2 3">
    <name type="scientific">Protea cynaroides</name>
    <dbReference type="NCBI Taxonomy" id="273540"/>
    <lineage>
        <taxon>Eukaryota</taxon>
        <taxon>Viridiplantae</taxon>
        <taxon>Streptophyta</taxon>
        <taxon>Embryophyta</taxon>
        <taxon>Tracheophyta</taxon>
        <taxon>Spermatophyta</taxon>
        <taxon>Magnoliopsida</taxon>
        <taxon>Proteales</taxon>
        <taxon>Proteaceae</taxon>
        <taxon>Protea</taxon>
    </lineage>
</organism>
<gene>
    <name evidence="2" type="ORF">NE237_013559</name>
</gene>